<dbReference type="Gene3D" id="1.20.58.740">
    <property type="match status" value="1"/>
</dbReference>
<comment type="caution">
    <text evidence="4">The sequence shown here is derived from an EMBL/GenBank/DDBJ whole genome shotgun (WGS) entry which is preliminary data.</text>
</comment>
<dbReference type="InterPro" id="IPR043162">
    <property type="entry name" value="DOCK_C_lobe_C"/>
</dbReference>
<keyword evidence="5" id="KW-1185">Reference proteome</keyword>
<feature type="signal peptide" evidence="2">
    <location>
        <begin position="1"/>
        <end position="18"/>
    </location>
</feature>
<organism evidence="4 5">
    <name type="scientific">Cichlidogyrus casuarinus</name>
    <dbReference type="NCBI Taxonomy" id="1844966"/>
    <lineage>
        <taxon>Eukaryota</taxon>
        <taxon>Metazoa</taxon>
        <taxon>Spiralia</taxon>
        <taxon>Lophotrochozoa</taxon>
        <taxon>Platyhelminthes</taxon>
        <taxon>Monogenea</taxon>
        <taxon>Monopisthocotylea</taxon>
        <taxon>Dactylogyridea</taxon>
        <taxon>Ancyrocephalidae</taxon>
        <taxon>Cichlidogyrus</taxon>
    </lineage>
</organism>
<evidence type="ECO:0000313" key="4">
    <source>
        <dbReference type="EMBL" id="KAL3316232.1"/>
    </source>
</evidence>
<dbReference type="Proteomes" id="UP001626550">
    <property type="component" value="Unassembled WGS sequence"/>
</dbReference>
<feature type="domain" description="DOCKER" evidence="3">
    <location>
        <begin position="11"/>
        <end position="395"/>
    </location>
</feature>
<gene>
    <name evidence="4" type="primary">DOCK6_1</name>
    <name evidence="4" type="ORF">Ciccas_005126</name>
</gene>
<feature type="chain" id="PRO_5044800903" evidence="2">
    <location>
        <begin position="19"/>
        <end position="400"/>
    </location>
</feature>
<dbReference type="InterPro" id="IPR026791">
    <property type="entry name" value="DOCK"/>
</dbReference>
<proteinExistence type="inferred from homology"/>
<evidence type="ECO:0000256" key="1">
    <source>
        <dbReference type="PROSITE-ProRule" id="PRU00984"/>
    </source>
</evidence>
<evidence type="ECO:0000313" key="5">
    <source>
        <dbReference type="Proteomes" id="UP001626550"/>
    </source>
</evidence>
<dbReference type="PANTHER" id="PTHR23317:SF76">
    <property type="entry name" value="LD20667P"/>
    <property type="match status" value="1"/>
</dbReference>
<comment type="similarity">
    <text evidence="1">Belongs to the DOCK family.</text>
</comment>
<dbReference type="Pfam" id="PF20421">
    <property type="entry name" value="DHR-2_Lobe_C"/>
    <property type="match status" value="1"/>
</dbReference>
<dbReference type="PANTHER" id="PTHR23317">
    <property type="entry name" value="DEDICATOR OF CYTOKINESIS DOCK"/>
    <property type="match status" value="1"/>
</dbReference>
<protein>
    <submittedName>
        <fullName evidence="4">Dedicator of cytokinesis protein 6</fullName>
    </submittedName>
</protein>
<dbReference type="InterPro" id="IPR027357">
    <property type="entry name" value="DOCKER_dom"/>
</dbReference>
<dbReference type="InterPro" id="IPR046773">
    <property type="entry name" value="DOCKER_Lobe_C"/>
</dbReference>
<reference evidence="4 5" key="1">
    <citation type="submission" date="2024-11" db="EMBL/GenBank/DDBJ databases">
        <title>Adaptive evolution of stress response genes in parasites aligns with host niche diversity.</title>
        <authorList>
            <person name="Hahn C."/>
            <person name="Resl P."/>
        </authorList>
    </citation>
    <scope>NUCLEOTIDE SEQUENCE [LARGE SCALE GENOMIC DNA]</scope>
    <source>
        <strain evidence="4">EGGRZ-B1_66</strain>
        <tissue evidence="4">Body</tissue>
    </source>
</reference>
<sequence length="400" mass="44420">MVLLFGLIVGHGLLDAIAYIQICLNTFPTKSHSDRHPAETSLCMLHAVALQSELIDIPGGAQALSSALNRTSLLYECLCELPPESSKKLSSFMLFDAAADALQIASRLDMIPPLCRFVEGVLVKGKDFPALVHLHKRVAFVYQQLMVQKRRLDFSHFLVQMHQGCDLKIIKRIIFVEPPCTPLSDFIGQVRDKIGDDRVEIVGDCLPQNPQDGKVYLKVSFLTALENNKFVHCVPSGGGQRLKLFLTTEDALPSLLPWSCVRLVEEKMLSPVEVALEDVRSTVDRLSSAIESKPTNLVLLQLALQGSVLATVNAGPEELVDTFLKPFLLGEKISYTPEHNKLRVFLRQLLKKAEAALDLHEKSISTEHSALHLQLKEGFARLKRTMSPKLDPKLYATPTS</sequence>
<evidence type="ECO:0000259" key="3">
    <source>
        <dbReference type="PROSITE" id="PS51651"/>
    </source>
</evidence>
<dbReference type="AlphaFoldDB" id="A0ABD2Q9M3"/>
<dbReference type="PROSITE" id="PS51651">
    <property type="entry name" value="DOCKER"/>
    <property type="match status" value="1"/>
</dbReference>
<dbReference type="EMBL" id="JBJKFK010000577">
    <property type="protein sequence ID" value="KAL3316232.1"/>
    <property type="molecule type" value="Genomic_DNA"/>
</dbReference>
<name>A0ABD2Q9M3_9PLAT</name>
<accession>A0ABD2Q9M3</accession>
<evidence type="ECO:0000256" key="2">
    <source>
        <dbReference type="SAM" id="SignalP"/>
    </source>
</evidence>
<keyword evidence="2" id="KW-0732">Signal</keyword>